<protein>
    <recommendedName>
        <fullName evidence="4">GAF domain-like protein</fullName>
    </recommendedName>
</protein>
<evidence type="ECO:0008006" key="4">
    <source>
        <dbReference type="Google" id="ProtNLM"/>
    </source>
</evidence>
<dbReference type="InParanoid" id="A0A251RM14"/>
<name>A0A251RM14_HELAN</name>
<feature type="chain" id="PRO_5012558256" description="GAF domain-like protein" evidence="1">
    <location>
        <begin position="25"/>
        <end position="320"/>
    </location>
</feature>
<evidence type="ECO:0000313" key="3">
    <source>
        <dbReference type="Proteomes" id="UP000215914"/>
    </source>
</evidence>
<evidence type="ECO:0000313" key="2">
    <source>
        <dbReference type="EMBL" id="OTF85211.1"/>
    </source>
</evidence>
<dbReference type="AlphaFoldDB" id="A0A251RM14"/>
<dbReference type="GO" id="GO:0003700">
    <property type="term" value="F:DNA-binding transcription factor activity"/>
    <property type="evidence" value="ECO:0007669"/>
    <property type="project" value="InterPro"/>
</dbReference>
<proteinExistence type="predicted"/>
<feature type="signal peptide" evidence="1">
    <location>
        <begin position="1"/>
        <end position="24"/>
    </location>
</feature>
<dbReference type="Proteomes" id="UP000215914">
    <property type="component" value="Chromosome 17"/>
</dbReference>
<keyword evidence="1" id="KW-0732">Signal</keyword>
<keyword evidence="3" id="KW-1185">Reference proteome</keyword>
<sequence>MNLVMSPIIFLTFLFIIYCPNTVCIPCNICVPTTVEFKKKIISLLQTLLFLPSESVLVQYWAAKEIGNTVVLTTTCQPFGLWGNNKELQSYHKGCSDHKLYVHPKEGVAFGLSGRVFLNRTHEQTRDVHRYPKYQRPPCEDYAIFTKIWGSFAVPVIEADKCVGVLEFVMDTPKDSSDITGAVYSALEATTKIEARSCVPDGGFGRRFKLLILIRRTAWTIFFCVFLDRPEIRSDPDPFQPELIPTSHFKPYMFDNGGGDEGDDDGVGVGDDGVGDGRQFIQCNETRCKKMLQDGEISENDFESLEFVTGRAKRSYLQKV</sequence>
<organism evidence="2 3">
    <name type="scientific">Helianthus annuus</name>
    <name type="common">Common sunflower</name>
    <dbReference type="NCBI Taxonomy" id="4232"/>
    <lineage>
        <taxon>Eukaryota</taxon>
        <taxon>Viridiplantae</taxon>
        <taxon>Streptophyta</taxon>
        <taxon>Embryophyta</taxon>
        <taxon>Tracheophyta</taxon>
        <taxon>Spermatophyta</taxon>
        <taxon>Magnoliopsida</taxon>
        <taxon>eudicotyledons</taxon>
        <taxon>Gunneridae</taxon>
        <taxon>Pentapetalae</taxon>
        <taxon>asterids</taxon>
        <taxon>campanulids</taxon>
        <taxon>Asterales</taxon>
        <taxon>Asteraceae</taxon>
        <taxon>Asteroideae</taxon>
        <taxon>Heliantheae alliance</taxon>
        <taxon>Heliantheae</taxon>
        <taxon>Helianthus</taxon>
    </lineage>
</organism>
<dbReference type="PANTHER" id="PTHR32002:SF35">
    <property type="entry name" value="PROTEIN NLP6"/>
    <property type="match status" value="1"/>
</dbReference>
<evidence type="ECO:0000256" key="1">
    <source>
        <dbReference type="SAM" id="SignalP"/>
    </source>
</evidence>
<accession>A0A251RM14</accession>
<dbReference type="PANTHER" id="PTHR32002">
    <property type="entry name" value="PROTEIN NLP8"/>
    <property type="match status" value="1"/>
</dbReference>
<reference evidence="3" key="1">
    <citation type="journal article" date="2017" name="Nature">
        <title>The sunflower genome provides insights into oil metabolism, flowering and Asterid evolution.</title>
        <authorList>
            <person name="Badouin H."/>
            <person name="Gouzy J."/>
            <person name="Grassa C.J."/>
            <person name="Murat F."/>
            <person name="Staton S.E."/>
            <person name="Cottret L."/>
            <person name="Lelandais-Briere C."/>
            <person name="Owens G.L."/>
            <person name="Carrere S."/>
            <person name="Mayjonade B."/>
            <person name="Legrand L."/>
            <person name="Gill N."/>
            <person name="Kane N.C."/>
            <person name="Bowers J.E."/>
            <person name="Hubner S."/>
            <person name="Bellec A."/>
            <person name="Berard A."/>
            <person name="Berges H."/>
            <person name="Blanchet N."/>
            <person name="Boniface M.C."/>
            <person name="Brunel D."/>
            <person name="Catrice O."/>
            <person name="Chaidir N."/>
            <person name="Claudel C."/>
            <person name="Donnadieu C."/>
            <person name="Faraut T."/>
            <person name="Fievet G."/>
            <person name="Helmstetter N."/>
            <person name="King M."/>
            <person name="Knapp S.J."/>
            <person name="Lai Z."/>
            <person name="Le Paslier M.C."/>
            <person name="Lippi Y."/>
            <person name="Lorenzon L."/>
            <person name="Mandel J.R."/>
            <person name="Marage G."/>
            <person name="Marchand G."/>
            <person name="Marquand E."/>
            <person name="Bret-Mestries E."/>
            <person name="Morien E."/>
            <person name="Nambeesan S."/>
            <person name="Nguyen T."/>
            <person name="Pegot-Espagnet P."/>
            <person name="Pouilly N."/>
            <person name="Raftis F."/>
            <person name="Sallet E."/>
            <person name="Schiex T."/>
            <person name="Thomas J."/>
            <person name="Vandecasteele C."/>
            <person name="Vares D."/>
            <person name="Vear F."/>
            <person name="Vautrin S."/>
            <person name="Crespi M."/>
            <person name="Mangin B."/>
            <person name="Burke J.M."/>
            <person name="Salse J."/>
            <person name="Munos S."/>
            <person name="Vincourt P."/>
            <person name="Rieseberg L.H."/>
            <person name="Langlade N.B."/>
        </authorList>
    </citation>
    <scope>NUCLEOTIDE SEQUENCE [LARGE SCALE GENOMIC DNA]</scope>
    <source>
        <strain evidence="3">cv. SF193</strain>
    </source>
</reference>
<dbReference type="EMBL" id="CM007906">
    <property type="protein sequence ID" value="OTF85211.1"/>
    <property type="molecule type" value="Genomic_DNA"/>
</dbReference>
<dbReference type="InterPro" id="IPR045012">
    <property type="entry name" value="NLP"/>
</dbReference>
<gene>
    <name evidence="2" type="ORF">HannXRQ_Chr17g0537511</name>
</gene>